<dbReference type="GO" id="GO:0003676">
    <property type="term" value="F:nucleic acid binding"/>
    <property type="evidence" value="ECO:0007669"/>
    <property type="project" value="InterPro"/>
</dbReference>
<reference evidence="3" key="1">
    <citation type="submission" date="2021-02" db="EMBL/GenBank/DDBJ databases">
        <authorList>
            <person name="Nowell W R."/>
        </authorList>
    </citation>
    <scope>NUCLEOTIDE SEQUENCE</scope>
</reference>
<keyword evidence="1" id="KW-1133">Transmembrane helix</keyword>
<name>A0A820SPN3_9BILA</name>
<dbReference type="InterPro" id="IPR002156">
    <property type="entry name" value="RNaseH_domain"/>
</dbReference>
<protein>
    <recommendedName>
        <fullName evidence="2">RNase H type-1 domain-containing protein</fullName>
    </recommendedName>
</protein>
<dbReference type="Gene3D" id="3.30.420.10">
    <property type="entry name" value="Ribonuclease H-like superfamily/Ribonuclease H"/>
    <property type="match status" value="1"/>
</dbReference>
<dbReference type="CDD" id="cd06222">
    <property type="entry name" value="RNase_H_like"/>
    <property type="match status" value="1"/>
</dbReference>
<dbReference type="InterPro" id="IPR044730">
    <property type="entry name" value="RNase_H-like_dom_plant"/>
</dbReference>
<dbReference type="InterPro" id="IPR012337">
    <property type="entry name" value="RNaseH-like_sf"/>
</dbReference>
<keyword evidence="4" id="KW-1185">Reference proteome</keyword>
<dbReference type="AlphaFoldDB" id="A0A820SPN3"/>
<evidence type="ECO:0000259" key="2">
    <source>
        <dbReference type="Pfam" id="PF13456"/>
    </source>
</evidence>
<keyword evidence="1" id="KW-0812">Transmembrane</keyword>
<keyword evidence="1" id="KW-0472">Membrane</keyword>
<dbReference type="InterPro" id="IPR036397">
    <property type="entry name" value="RNaseH_sf"/>
</dbReference>
<organism evidence="3 4">
    <name type="scientific">Rotaria socialis</name>
    <dbReference type="NCBI Taxonomy" id="392032"/>
    <lineage>
        <taxon>Eukaryota</taxon>
        <taxon>Metazoa</taxon>
        <taxon>Spiralia</taxon>
        <taxon>Gnathifera</taxon>
        <taxon>Rotifera</taxon>
        <taxon>Eurotatoria</taxon>
        <taxon>Bdelloidea</taxon>
        <taxon>Philodinida</taxon>
        <taxon>Philodinidae</taxon>
        <taxon>Rotaria</taxon>
    </lineage>
</organism>
<feature type="domain" description="RNase H type-1" evidence="2">
    <location>
        <begin position="162"/>
        <end position="241"/>
    </location>
</feature>
<proteinExistence type="predicted"/>
<dbReference type="GO" id="GO:0004523">
    <property type="term" value="F:RNA-DNA hybrid ribonuclease activity"/>
    <property type="evidence" value="ECO:0007669"/>
    <property type="project" value="InterPro"/>
</dbReference>
<evidence type="ECO:0000313" key="3">
    <source>
        <dbReference type="EMBL" id="CAF4455374.1"/>
    </source>
</evidence>
<dbReference type="Pfam" id="PF13456">
    <property type="entry name" value="RVT_3"/>
    <property type="match status" value="1"/>
</dbReference>
<evidence type="ECO:0000313" key="4">
    <source>
        <dbReference type="Proteomes" id="UP000663873"/>
    </source>
</evidence>
<comment type="caution">
    <text evidence="3">The sequence shown here is derived from an EMBL/GenBank/DDBJ whole genome shotgun (WGS) entry which is preliminary data.</text>
</comment>
<dbReference type="SUPFAM" id="SSF53098">
    <property type="entry name" value="Ribonuclease H-like"/>
    <property type="match status" value="1"/>
</dbReference>
<evidence type="ECO:0000256" key="1">
    <source>
        <dbReference type="SAM" id="Phobius"/>
    </source>
</evidence>
<gene>
    <name evidence="3" type="ORF">UJA718_LOCUS23094</name>
</gene>
<sequence length="381" mass="43384">MGNALIIVSDDVCEDGCAFTIGWVMFGIIFMLIVISICSIYHVFCSIYHVICSIYHVICSISDVDRQKQPEIATNENKKELSQCEDTTGNLYDTISVHFPLIVTIEKIPILHNVGLFSSPTSRTSCVVSVDIYAISTVEINKSIAQVFPSPSIKERELICYCDGSYSHYKQIGHSGFRASDGEHRVRRYYPCHPKSGSTETEVLAAFLAIQYALEKHYNTLIIYTDNSKVEQLLTRPKKKDNINYPQFGQIINQYKNNKINNHVIKVFYSFFDSNEYFALNENDIQFIENKIKDIVKNETIFQDQVLPIPSIATNFTPSSSRNQPKASTFDQFLIACGQPEVVIEPKLSNNKLSINEELKLYKKNHDRLLQQSILDCNIIT</sequence>
<dbReference type="Proteomes" id="UP000663873">
    <property type="component" value="Unassembled WGS sequence"/>
</dbReference>
<dbReference type="EMBL" id="CAJOBP010004930">
    <property type="protein sequence ID" value="CAF4455374.1"/>
    <property type="molecule type" value="Genomic_DNA"/>
</dbReference>
<feature type="transmembrane region" description="Helical" evidence="1">
    <location>
        <begin position="21"/>
        <end position="44"/>
    </location>
</feature>
<accession>A0A820SPN3</accession>